<evidence type="ECO:0000259" key="1">
    <source>
        <dbReference type="Pfam" id="PF01243"/>
    </source>
</evidence>
<dbReference type="AlphaFoldDB" id="A0A430HJH0"/>
<dbReference type="InterPro" id="IPR011576">
    <property type="entry name" value="Pyridox_Oxase_N"/>
</dbReference>
<gene>
    <name evidence="2" type="ORF">EJB06_18475</name>
</gene>
<dbReference type="InterPro" id="IPR024029">
    <property type="entry name" value="Pyridox_Oxase_FMN-dep"/>
</dbReference>
<dbReference type="Pfam" id="PF01243">
    <property type="entry name" value="PNPOx_N"/>
    <property type="match status" value="1"/>
</dbReference>
<accession>A0A430HJH0</accession>
<sequence length="285" mass="30458">MRAQDILPDESNEASFAGLTVRKGTVAAFLANARAFADPALASDARAAAQAEIEDALPALRALGLFDVLEVRHGPLRALVHGRAPAAQPDLDALYAAPAQRIEQAVLGHLVPVHEAYLKAATFFSFASGRAQGLDVSPRGGPPGFVQVLDAHTVAFADWPGNNRIESMRNLADDERAAMLFLFPGLELFMRINGRARVTTDAALLARLAEGGKAPKAAIVVAIDEVLIHCGKAINRARLWREDARLARDALPSVGQMLASMAMIGQADIAQADAHYEQAVRNDLY</sequence>
<evidence type="ECO:0000313" key="2">
    <source>
        <dbReference type="EMBL" id="RSZ57668.1"/>
    </source>
</evidence>
<protein>
    <submittedName>
        <fullName evidence="2">Pyridoxamine 5'-phosphate oxidase</fullName>
    </submittedName>
</protein>
<evidence type="ECO:0000313" key="3">
    <source>
        <dbReference type="Proteomes" id="UP000278085"/>
    </source>
</evidence>
<keyword evidence="3" id="KW-1185">Reference proteome</keyword>
<dbReference type="SUPFAM" id="SSF50475">
    <property type="entry name" value="FMN-binding split barrel"/>
    <property type="match status" value="1"/>
</dbReference>
<dbReference type="Gene3D" id="2.30.110.10">
    <property type="entry name" value="Electron Transport, Fmn-binding Protein, Chain A"/>
    <property type="match status" value="1"/>
</dbReference>
<organism evidence="2 3">
    <name type="scientific">Massilia atriviolacea</name>
    <dbReference type="NCBI Taxonomy" id="2495579"/>
    <lineage>
        <taxon>Bacteria</taxon>
        <taxon>Pseudomonadati</taxon>
        <taxon>Pseudomonadota</taxon>
        <taxon>Betaproteobacteria</taxon>
        <taxon>Burkholderiales</taxon>
        <taxon>Oxalobacteraceae</taxon>
        <taxon>Telluria group</taxon>
        <taxon>Massilia</taxon>
    </lineage>
</organism>
<proteinExistence type="predicted"/>
<feature type="domain" description="Pyridoxamine 5'-phosphate oxidase N-terminal" evidence="1">
    <location>
        <begin position="113"/>
        <end position="230"/>
    </location>
</feature>
<dbReference type="PANTHER" id="PTHR42815:SF2">
    <property type="entry name" value="FAD-BINDING, PUTATIVE (AFU_ORTHOLOGUE AFUA_6G07600)-RELATED"/>
    <property type="match status" value="1"/>
</dbReference>
<comment type="caution">
    <text evidence="2">The sequence shown here is derived from an EMBL/GenBank/DDBJ whole genome shotgun (WGS) entry which is preliminary data.</text>
</comment>
<dbReference type="NCBIfam" id="TIGR04025">
    <property type="entry name" value="PPOX_FMN_DR2398"/>
    <property type="match status" value="1"/>
</dbReference>
<dbReference type="EMBL" id="RXLQ01000009">
    <property type="protein sequence ID" value="RSZ57668.1"/>
    <property type="molecule type" value="Genomic_DNA"/>
</dbReference>
<reference evidence="2 3" key="1">
    <citation type="submission" date="2018-12" db="EMBL/GenBank/DDBJ databases">
        <authorList>
            <person name="Yang E."/>
        </authorList>
    </citation>
    <scope>NUCLEOTIDE SEQUENCE [LARGE SCALE GENOMIC DNA]</scope>
    <source>
        <strain evidence="2 3">SOD</strain>
    </source>
</reference>
<dbReference type="Proteomes" id="UP000278085">
    <property type="component" value="Unassembled WGS sequence"/>
</dbReference>
<dbReference type="OrthoDB" id="9796486at2"/>
<dbReference type="InterPro" id="IPR012349">
    <property type="entry name" value="Split_barrel_FMN-bd"/>
</dbReference>
<name>A0A430HJH0_9BURK</name>
<dbReference type="PANTHER" id="PTHR42815">
    <property type="entry name" value="FAD-BINDING, PUTATIVE (AFU_ORTHOLOGUE AFUA_6G07600)-RELATED"/>
    <property type="match status" value="1"/>
</dbReference>